<reference evidence="1" key="1">
    <citation type="submission" date="2019-08" db="EMBL/GenBank/DDBJ databases">
        <authorList>
            <person name="Kucharzyk K."/>
            <person name="Murdoch R.W."/>
            <person name="Higgins S."/>
            <person name="Loffler F."/>
        </authorList>
    </citation>
    <scope>NUCLEOTIDE SEQUENCE</scope>
</reference>
<evidence type="ECO:0000313" key="1">
    <source>
        <dbReference type="EMBL" id="MPN61977.1"/>
    </source>
</evidence>
<gene>
    <name evidence="1" type="ORF">SDC9_209723</name>
</gene>
<protein>
    <submittedName>
        <fullName evidence="1">Uncharacterized protein</fullName>
    </submittedName>
</protein>
<dbReference type="AlphaFoldDB" id="A0A645JF30"/>
<sequence length="143" mass="16401">MGKYNVTHTYEKGGQFTATLTINGFKSSRTITVYKGTVSFRIINQSNEYINFLTYIDNYLTGNVNRFNVQPKSNSNNIYCINSSTTQKHLLGVSLFINNSEYMLEDILWISDFEHHDIIVTDETKVHARSYSGNPNIVMIKDL</sequence>
<comment type="caution">
    <text evidence="1">The sequence shown here is derived from an EMBL/GenBank/DDBJ whole genome shotgun (WGS) entry which is preliminary data.</text>
</comment>
<dbReference type="EMBL" id="VSSQ01139339">
    <property type="protein sequence ID" value="MPN61977.1"/>
    <property type="molecule type" value="Genomic_DNA"/>
</dbReference>
<organism evidence="1">
    <name type="scientific">bioreactor metagenome</name>
    <dbReference type="NCBI Taxonomy" id="1076179"/>
    <lineage>
        <taxon>unclassified sequences</taxon>
        <taxon>metagenomes</taxon>
        <taxon>ecological metagenomes</taxon>
    </lineage>
</organism>
<accession>A0A645JF30</accession>
<proteinExistence type="predicted"/>
<name>A0A645JF30_9ZZZZ</name>